<organism evidence="1 2">
    <name type="scientific">Lacrimispora saccharolytica (strain ATCC 35040 / DSM 2544 / NRCC 2533 / WM1)</name>
    <name type="common">Clostridium saccharolyticum</name>
    <dbReference type="NCBI Taxonomy" id="610130"/>
    <lineage>
        <taxon>Bacteria</taxon>
        <taxon>Bacillati</taxon>
        <taxon>Bacillota</taxon>
        <taxon>Clostridia</taxon>
        <taxon>Lachnospirales</taxon>
        <taxon>Lachnospiraceae</taxon>
        <taxon>Lacrimispora</taxon>
    </lineage>
</organism>
<reference evidence="1" key="1">
    <citation type="submission" date="2010-07" db="EMBL/GenBank/DDBJ databases">
        <title>Complete sequence of Clostridium saccharolyticum WM1.</title>
        <authorList>
            <consortium name="US DOE Joint Genome Institute"/>
            <person name="Lucas S."/>
            <person name="Copeland A."/>
            <person name="Lapidus A."/>
            <person name="Cheng J.-F."/>
            <person name="Bruce D."/>
            <person name="Goodwin L."/>
            <person name="Pitluck S."/>
            <person name="Chertkov O."/>
            <person name="Detter J.C."/>
            <person name="Han C."/>
            <person name="Tapia R."/>
            <person name="Land M."/>
            <person name="Hauser L."/>
            <person name="Chang Y.-J."/>
            <person name="Jeffries C."/>
            <person name="Kyrpides N."/>
            <person name="Ivanova N."/>
            <person name="Mikhailova N."/>
            <person name="Mouttaki H."/>
            <person name="Lin L."/>
            <person name="Zhou J."/>
            <person name="Hemme C.L."/>
            <person name="Woyke T."/>
        </authorList>
    </citation>
    <scope>NUCLEOTIDE SEQUENCE [LARGE SCALE GENOMIC DNA]</scope>
    <source>
        <strain evidence="1">WM1</strain>
    </source>
</reference>
<dbReference type="eggNOG" id="COG3628">
    <property type="taxonomic scope" value="Bacteria"/>
</dbReference>
<evidence type="ECO:0000313" key="1">
    <source>
        <dbReference type="EMBL" id="ADL04009.1"/>
    </source>
</evidence>
<dbReference type="HOGENOM" id="CLU_141574_0_0_9"/>
<accession>D9R934</accession>
<proteinExistence type="predicted"/>
<dbReference type="AlphaFoldDB" id="D9R934"/>
<dbReference type="PaxDb" id="610130-Closa_1408"/>
<evidence type="ECO:0008006" key="3">
    <source>
        <dbReference type="Google" id="ProtNLM"/>
    </source>
</evidence>
<sequence length="128" mass="15006">MAELTTDLKLQERTYESKTYKLSNEKIEGFVDDLEALKQSIYKALLTEQYEHPIYSFDYGIAWKELIGEDRAYVRAETKRMIQEALLHDSRITDVDQFAFIFEGDTCTCTFNVTSKYGMFEIETEVQI</sequence>
<dbReference type="OrthoDB" id="89089at2"/>
<gene>
    <name evidence="1" type="ordered locus">Closa_1408</name>
</gene>
<dbReference type="STRING" id="610130.Closa_1408"/>
<protein>
    <recommendedName>
        <fullName evidence="3">DUF2634 domain-containing protein</fullName>
    </recommendedName>
</protein>
<dbReference type="Proteomes" id="UP000001662">
    <property type="component" value="Chromosome"/>
</dbReference>
<dbReference type="InterPro" id="IPR020288">
    <property type="entry name" value="Sheath_initiator"/>
</dbReference>
<dbReference type="SUPFAM" id="SSF160719">
    <property type="entry name" value="gpW/gp25-like"/>
    <property type="match status" value="1"/>
</dbReference>
<dbReference type="Pfam" id="PF10934">
    <property type="entry name" value="Sheath_initiator"/>
    <property type="match status" value="1"/>
</dbReference>
<dbReference type="RefSeq" id="WP_013272100.1">
    <property type="nucleotide sequence ID" value="NC_014376.1"/>
</dbReference>
<dbReference type="KEGG" id="csh:Closa_1408"/>
<name>D9R934_LACSW</name>
<keyword evidence="2" id="KW-1185">Reference proteome</keyword>
<evidence type="ECO:0000313" key="2">
    <source>
        <dbReference type="Proteomes" id="UP000001662"/>
    </source>
</evidence>
<dbReference type="EMBL" id="CP002109">
    <property type="protein sequence ID" value="ADL04009.1"/>
    <property type="molecule type" value="Genomic_DNA"/>
</dbReference>
<dbReference type="Gene3D" id="3.10.450.40">
    <property type="match status" value="1"/>
</dbReference>